<feature type="transmembrane region" description="Helical" evidence="1">
    <location>
        <begin position="69"/>
        <end position="87"/>
    </location>
</feature>
<feature type="transmembrane region" description="Helical" evidence="1">
    <location>
        <begin position="121"/>
        <end position="137"/>
    </location>
</feature>
<accession>A0A8J7IX42</accession>
<evidence type="ECO:0000313" key="4">
    <source>
        <dbReference type="Proteomes" id="UP000640583"/>
    </source>
</evidence>
<gene>
    <name evidence="3" type="ORF">H1D41_08155</name>
</gene>
<comment type="caution">
    <text evidence="3">The sequence shown here is derived from an EMBL/GenBank/DDBJ whole genome shotgun (WGS) entry which is preliminary data.</text>
</comment>
<organism evidence="3 4">
    <name type="scientific">Halocynthiibacter styelae</name>
    <dbReference type="NCBI Taxonomy" id="2761955"/>
    <lineage>
        <taxon>Bacteria</taxon>
        <taxon>Pseudomonadati</taxon>
        <taxon>Pseudomonadota</taxon>
        <taxon>Alphaproteobacteria</taxon>
        <taxon>Rhodobacterales</taxon>
        <taxon>Paracoccaceae</taxon>
        <taxon>Halocynthiibacter</taxon>
    </lineage>
</organism>
<dbReference type="InterPro" id="IPR037185">
    <property type="entry name" value="EmrE-like"/>
</dbReference>
<feature type="transmembrane region" description="Helical" evidence="1">
    <location>
        <begin position="233"/>
        <end position="252"/>
    </location>
</feature>
<feature type="transmembrane region" description="Helical" evidence="1">
    <location>
        <begin position="258"/>
        <end position="277"/>
    </location>
</feature>
<reference evidence="3" key="1">
    <citation type="submission" date="2020-10" db="EMBL/GenBank/DDBJ databases">
        <title>Paenihalocynthiibacter styelae gen. nov., sp. nov., isolated from stalked sea squirt Styela clava.</title>
        <authorList>
            <person name="Kim Y.-O."/>
            <person name="Yoon J.-H."/>
        </authorList>
    </citation>
    <scope>NUCLEOTIDE SEQUENCE</scope>
    <source>
        <strain evidence="3">MYP1-1</strain>
    </source>
</reference>
<keyword evidence="1" id="KW-1133">Transmembrane helix</keyword>
<dbReference type="AlphaFoldDB" id="A0A8J7IX42"/>
<dbReference type="Pfam" id="PF00892">
    <property type="entry name" value="EamA"/>
    <property type="match status" value="2"/>
</dbReference>
<dbReference type="Proteomes" id="UP000640583">
    <property type="component" value="Unassembled WGS sequence"/>
</dbReference>
<evidence type="ECO:0000259" key="2">
    <source>
        <dbReference type="Pfam" id="PF00892"/>
    </source>
</evidence>
<feature type="transmembrane region" description="Helical" evidence="1">
    <location>
        <begin position="143"/>
        <end position="162"/>
    </location>
</feature>
<name>A0A8J7IX42_9RHOB</name>
<protein>
    <submittedName>
        <fullName evidence="3">DMT family transporter</fullName>
    </submittedName>
</protein>
<feature type="transmembrane region" description="Helical" evidence="1">
    <location>
        <begin position="174"/>
        <end position="193"/>
    </location>
</feature>
<dbReference type="InterPro" id="IPR000620">
    <property type="entry name" value="EamA_dom"/>
</dbReference>
<keyword evidence="1" id="KW-0812">Transmembrane</keyword>
<dbReference type="SUPFAM" id="SSF103481">
    <property type="entry name" value="Multidrug resistance efflux transporter EmrE"/>
    <property type="match status" value="2"/>
</dbReference>
<evidence type="ECO:0000256" key="1">
    <source>
        <dbReference type="SAM" id="Phobius"/>
    </source>
</evidence>
<keyword evidence="4" id="KW-1185">Reference proteome</keyword>
<keyword evidence="1" id="KW-0472">Membrane</keyword>
<dbReference type="GO" id="GO:0016020">
    <property type="term" value="C:membrane"/>
    <property type="evidence" value="ECO:0007669"/>
    <property type="project" value="InterPro"/>
</dbReference>
<feature type="transmembrane region" description="Helical" evidence="1">
    <location>
        <begin position="199"/>
        <end position="221"/>
    </location>
</feature>
<dbReference type="PANTHER" id="PTHR22911">
    <property type="entry name" value="ACYL-MALONYL CONDENSING ENZYME-RELATED"/>
    <property type="match status" value="1"/>
</dbReference>
<feature type="domain" description="EamA" evidence="2">
    <location>
        <begin position="8"/>
        <end position="137"/>
    </location>
</feature>
<proteinExistence type="predicted"/>
<dbReference type="PANTHER" id="PTHR22911:SF103">
    <property type="entry name" value="BLR2811 PROTEIN"/>
    <property type="match status" value="1"/>
</dbReference>
<feature type="transmembrane region" description="Helical" evidence="1">
    <location>
        <begin position="34"/>
        <end position="57"/>
    </location>
</feature>
<dbReference type="RefSeq" id="WP_228848436.1">
    <property type="nucleotide sequence ID" value="NZ_JADCKQ010000005.1"/>
</dbReference>
<feature type="transmembrane region" description="Helical" evidence="1">
    <location>
        <begin position="93"/>
        <end position="114"/>
    </location>
</feature>
<dbReference type="EMBL" id="JADCKQ010000005">
    <property type="protein sequence ID" value="MBI1493600.1"/>
    <property type="molecule type" value="Genomic_DNA"/>
</dbReference>
<evidence type="ECO:0000313" key="3">
    <source>
        <dbReference type="EMBL" id="MBI1493600.1"/>
    </source>
</evidence>
<feature type="domain" description="EamA" evidence="2">
    <location>
        <begin position="145"/>
        <end position="270"/>
    </location>
</feature>
<sequence>MDRNFTLAVAFICGAMVLIPGGDAAGKILTAEIGVSPFFVAWSRFLIGMLVFLPIVGRFDLRLYLDWRIWLRGAFITGGIASILTALRTEDIASVFAIFFVGPILSYFASGLLLKEKLDHRRTVLLLVGFAGVLLVVRPGPDMGIGALFALIAGIFYGSYLTASRWLATRARPLEMLLSQLMIGTTLLTPMGITALPAYSPALVIPVLISAFGSAIGNYCLVLAYRRAEASRLAPFIYLQLISATVFGVLVFNTWPDAWALAGIALLLTSGFATLTLRPKN</sequence>